<dbReference type="Proteomes" id="UP000256690">
    <property type="component" value="Unassembled WGS sequence"/>
</dbReference>
<gene>
    <name evidence="1" type="ORF">DSM5745_01971</name>
</gene>
<sequence length="175" mass="19256">MAELIKRVEELENAVYGLSTELGESFEKLLARGTEAYVQTNNEENRGGHQQVDFAGSFPGQLGSRLQELQGNEVKCEKLQDLGTTIPFANDLSSTPSPDQSPQQVVLSDTALLPPMLSGLQGTATMMPNTHFNQSSASTMLDAESYYGPTTTTWSHFDQRTFHSNPEFDDVVDYS</sequence>
<dbReference type="GeneID" id="38112341"/>
<organism evidence="1 2">
    <name type="scientific">Aspergillus mulundensis</name>
    <dbReference type="NCBI Taxonomy" id="1810919"/>
    <lineage>
        <taxon>Eukaryota</taxon>
        <taxon>Fungi</taxon>
        <taxon>Dikarya</taxon>
        <taxon>Ascomycota</taxon>
        <taxon>Pezizomycotina</taxon>
        <taxon>Eurotiomycetes</taxon>
        <taxon>Eurotiomycetidae</taxon>
        <taxon>Eurotiales</taxon>
        <taxon>Aspergillaceae</taxon>
        <taxon>Aspergillus</taxon>
        <taxon>Aspergillus subgen. Nidulantes</taxon>
    </lineage>
</organism>
<accession>A0A3D8SV80</accession>
<evidence type="ECO:0000313" key="1">
    <source>
        <dbReference type="EMBL" id="RDW90196.1"/>
    </source>
</evidence>
<comment type="caution">
    <text evidence="1">The sequence shown here is derived from an EMBL/GenBank/DDBJ whole genome shotgun (WGS) entry which is preliminary data.</text>
</comment>
<dbReference type="AlphaFoldDB" id="A0A3D8SV80"/>
<protein>
    <submittedName>
        <fullName evidence="1">Uncharacterized protein</fullName>
    </submittedName>
</protein>
<name>A0A3D8SV80_9EURO</name>
<dbReference type="EMBL" id="PVWQ01000002">
    <property type="protein sequence ID" value="RDW90196.1"/>
    <property type="molecule type" value="Genomic_DNA"/>
</dbReference>
<reference evidence="1 2" key="1">
    <citation type="journal article" date="2018" name="IMA Fungus">
        <title>IMA Genome-F 9: Draft genome sequence of Annulohypoxylon stygium, Aspergillus mulundensis, Berkeleyomyces basicola (syn. Thielaviopsis basicola), Ceratocystis smalleyi, two Cercospora beticola strains, Coleophoma cylindrospora, Fusarium fracticaudum, Phialophora cf. hyalina, and Morchella septimelata.</title>
        <authorList>
            <person name="Wingfield B.D."/>
            <person name="Bills G.F."/>
            <person name="Dong Y."/>
            <person name="Huang W."/>
            <person name="Nel W.J."/>
            <person name="Swalarsk-Parry B.S."/>
            <person name="Vaghefi N."/>
            <person name="Wilken P.M."/>
            <person name="An Z."/>
            <person name="de Beer Z.W."/>
            <person name="De Vos L."/>
            <person name="Chen L."/>
            <person name="Duong T.A."/>
            <person name="Gao Y."/>
            <person name="Hammerbacher A."/>
            <person name="Kikkert J.R."/>
            <person name="Li Y."/>
            <person name="Li H."/>
            <person name="Li K."/>
            <person name="Li Q."/>
            <person name="Liu X."/>
            <person name="Ma X."/>
            <person name="Naidoo K."/>
            <person name="Pethybridge S.J."/>
            <person name="Sun J."/>
            <person name="Steenkamp E.T."/>
            <person name="van der Nest M.A."/>
            <person name="van Wyk S."/>
            <person name="Wingfield M.J."/>
            <person name="Xiong C."/>
            <person name="Yue Q."/>
            <person name="Zhang X."/>
        </authorList>
    </citation>
    <scope>NUCLEOTIDE SEQUENCE [LARGE SCALE GENOMIC DNA]</scope>
    <source>
        <strain evidence="1 2">DSM 5745</strain>
    </source>
</reference>
<proteinExistence type="predicted"/>
<evidence type="ECO:0000313" key="2">
    <source>
        <dbReference type="Proteomes" id="UP000256690"/>
    </source>
</evidence>
<dbReference type="RefSeq" id="XP_026607150.1">
    <property type="nucleotide sequence ID" value="XM_026743987.1"/>
</dbReference>
<keyword evidence="2" id="KW-1185">Reference proteome</keyword>